<keyword evidence="1" id="KW-0472">Membrane</keyword>
<dbReference type="Pfam" id="PF12670">
    <property type="entry name" value="DUF3792"/>
    <property type="match status" value="1"/>
</dbReference>
<dbReference type="EMBL" id="AENY02000004">
    <property type="protein sequence ID" value="EKP93913.1"/>
    <property type="molecule type" value="Genomic_DNA"/>
</dbReference>
<dbReference type="InterPro" id="IPR023804">
    <property type="entry name" value="DUF3792_TM"/>
</dbReference>
<evidence type="ECO:0000256" key="1">
    <source>
        <dbReference type="SAM" id="Phobius"/>
    </source>
</evidence>
<feature type="transmembrane region" description="Helical" evidence="1">
    <location>
        <begin position="56"/>
        <end position="73"/>
    </location>
</feature>
<keyword evidence="1" id="KW-0812">Transmembrane</keyword>
<evidence type="ECO:0000313" key="3">
    <source>
        <dbReference type="Proteomes" id="UP000005710"/>
    </source>
</evidence>
<dbReference type="HOGENOM" id="CLU_149197_0_0_9"/>
<sequence>MQGADARERFRTPPPFHARAVLVGAAVSLVLVVLASGVLALAVYFTALNEYQLNAFLYYLGMLATAAGGLVAARAADHKGWLHGGAAGLLYVLIGSALGHWLFPAEPTPLAQLGPRMLLGFILGAIGGAVGMLL</sequence>
<keyword evidence="3" id="KW-1185">Reference proteome</keyword>
<dbReference type="NCBIfam" id="TIGR04086">
    <property type="entry name" value="TIGR04086_membr"/>
    <property type="match status" value="1"/>
</dbReference>
<reference evidence="2" key="2">
    <citation type="submission" date="2012-10" db="EMBL/GenBank/DDBJ databases">
        <title>Improved high-quality draft of Thermaerobacter subterraneus C21, DSM 13965.</title>
        <authorList>
            <consortium name="DOE Joint Genome Institute"/>
            <person name="Eisen J."/>
            <person name="Huntemann M."/>
            <person name="Wei C.-L."/>
            <person name="Han J."/>
            <person name="Detter J.C."/>
            <person name="Han C."/>
            <person name="Tapia R."/>
            <person name="Chen A."/>
            <person name="Kyrpides N."/>
            <person name="Mavromatis K."/>
            <person name="Markowitz V."/>
            <person name="Szeto E."/>
            <person name="Ivanova N."/>
            <person name="Mikhailova N."/>
            <person name="Ovchinnikova G."/>
            <person name="Pagani I."/>
            <person name="Pati A."/>
            <person name="Goodwin L."/>
            <person name="Nordberg H.P."/>
            <person name="Cantor M.N."/>
            <person name="Hua S.X."/>
            <person name="Woyke T."/>
            <person name="Eisen J."/>
            <person name="Klenk H.-P."/>
        </authorList>
    </citation>
    <scope>NUCLEOTIDE SEQUENCE [LARGE SCALE GENOMIC DNA]</scope>
    <source>
        <strain evidence="2">DSM 13965</strain>
    </source>
</reference>
<feature type="transmembrane region" description="Helical" evidence="1">
    <location>
        <begin position="21"/>
        <end position="44"/>
    </location>
</feature>
<dbReference type="eggNOG" id="ENOG5033F8G">
    <property type="taxonomic scope" value="Bacteria"/>
</dbReference>
<reference evidence="2" key="1">
    <citation type="submission" date="2010-10" db="EMBL/GenBank/DDBJ databases">
        <authorList>
            <consortium name="US DOE Joint Genome Institute (JGI-PGF)"/>
            <person name="Lucas S."/>
            <person name="Copeland A."/>
            <person name="Lapidus A."/>
            <person name="Bruce D."/>
            <person name="Goodwin L."/>
            <person name="Pitluck S."/>
            <person name="Kyrpides N."/>
            <person name="Mavromatis K."/>
            <person name="Detter J.C."/>
            <person name="Han C."/>
            <person name="Land M."/>
            <person name="Hauser L."/>
            <person name="Markowitz V."/>
            <person name="Cheng J.-F."/>
            <person name="Hugenholtz P."/>
            <person name="Woyke T."/>
            <person name="Wu D."/>
            <person name="Pukall R."/>
            <person name="Wahrenburg C."/>
            <person name="Brambilla E."/>
            <person name="Klenk H.-P."/>
            <person name="Eisen J.A."/>
        </authorList>
    </citation>
    <scope>NUCLEOTIDE SEQUENCE [LARGE SCALE GENOMIC DNA]</scope>
    <source>
        <strain evidence="2">DSM 13965</strain>
    </source>
</reference>
<protein>
    <submittedName>
        <fullName evidence="2">Membrane protein, TIGR04086 family/integral membrane protein, TIGR04097 family</fullName>
    </submittedName>
</protein>
<keyword evidence="1" id="KW-1133">Transmembrane helix</keyword>
<dbReference type="RefSeq" id="WP_006904859.1">
    <property type="nucleotide sequence ID" value="NZ_JH976536.1"/>
</dbReference>
<accession>K6PYU2</accession>
<feature type="transmembrane region" description="Helical" evidence="1">
    <location>
        <begin position="80"/>
        <end position="103"/>
    </location>
</feature>
<comment type="caution">
    <text evidence="2">The sequence shown here is derived from an EMBL/GenBank/DDBJ whole genome shotgun (WGS) entry which is preliminary data.</text>
</comment>
<dbReference type="Proteomes" id="UP000005710">
    <property type="component" value="Unassembled WGS sequence"/>
</dbReference>
<name>K6PYU2_9FIRM</name>
<feature type="transmembrane region" description="Helical" evidence="1">
    <location>
        <begin position="115"/>
        <end position="133"/>
    </location>
</feature>
<organism evidence="2 3">
    <name type="scientific">Thermaerobacter subterraneus DSM 13965</name>
    <dbReference type="NCBI Taxonomy" id="867903"/>
    <lineage>
        <taxon>Bacteria</taxon>
        <taxon>Bacillati</taxon>
        <taxon>Bacillota</taxon>
        <taxon>Clostridia</taxon>
        <taxon>Eubacteriales</taxon>
        <taxon>Clostridiales Family XVII. Incertae Sedis</taxon>
        <taxon>Thermaerobacter</taxon>
    </lineage>
</organism>
<proteinExistence type="predicted"/>
<dbReference type="OrthoDB" id="2086654at2"/>
<dbReference type="AlphaFoldDB" id="K6PYU2"/>
<gene>
    <name evidence="2" type="ORF">ThesuDRAFT_00158</name>
</gene>
<evidence type="ECO:0000313" key="2">
    <source>
        <dbReference type="EMBL" id="EKP93913.1"/>
    </source>
</evidence>